<dbReference type="InterPro" id="IPR003439">
    <property type="entry name" value="ABC_transporter-like_ATP-bd"/>
</dbReference>
<dbReference type="SUPFAM" id="SSF52540">
    <property type="entry name" value="P-loop containing nucleoside triphosphate hydrolases"/>
    <property type="match status" value="1"/>
</dbReference>
<dbReference type="PANTHER" id="PTHR42798:SF6">
    <property type="entry name" value="CELL DIVISION ATP-BINDING PROTEIN FTSE"/>
    <property type="match status" value="1"/>
</dbReference>
<evidence type="ECO:0000256" key="1">
    <source>
        <dbReference type="ARBA" id="ARBA00005417"/>
    </source>
</evidence>
<organism evidence="6 7">
    <name type="scientific">Thermoanaerobacter mathranii subsp. mathranii (strain DSM 11426 / CCUG 53645 / CIP 108742 / A3)</name>
    <dbReference type="NCBI Taxonomy" id="583358"/>
    <lineage>
        <taxon>Bacteria</taxon>
        <taxon>Bacillati</taxon>
        <taxon>Bacillota</taxon>
        <taxon>Clostridia</taxon>
        <taxon>Thermoanaerobacterales</taxon>
        <taxon>Thermoanaerobacteraceae</taxon>
        <taxon>Thermoanaerobacter</taxon>
    </lineage>
</organism>
<evidence type="ECO:0000313" key="6">
    <source>
        <dbReference type="EMBL" id="ADH60716.1"/>
    </source>
</evidence>
<reference evidence="6 7" key="1">
    <citation type="submission" date="2010-05" db="EMBL/GenBank/DDBJ databases">
        <title>Complete sequence of Thermoanaerobacter mathranii subsp. mathranii mathranii str. A3.</title>
        <authorList>
            <consortium name="US DOE Joint Genome Institute"/>
            <person name="Lucas S."/>
            <person name="Copeland A."/>
            <person name="Lapidus A."/>
            <person name="Cheng J.-F."/>
            <person name="Bruce D."/>
            <person name="Goodwin L."/>
            <person name="Pitluck S."/>
            <person name="Held B."/>
            <person name="Detter J.C."/>
            <person name="Han C."/>
            <person name="Tapia R."/>
            <person name="Land M."/>
            <person name="Hauser L."/>
            <person name="Kyrpides N."/>
            <person name="Mikhailova N."/>
            <person name="Zhou J."/>
            <person name="Hemme C."/>
            <person name="Woyke T."/>
        </authorList>
    </citation>
    <scope>NUCLEOTIDE SEQUENCE [LARGE SCALE GENOMIC DNA]</scope>
    <source>
        <strain evidence="6 7">A3</strain>
    </source>
</reference>
<evidence type="ECO:0000256" key="4">
    <source>
        <dbReference type="ARBA" id="ARBA00022840"/>
    </source>
</evidence>
<evidence type="ECO:0000256" key="2">
    <source>
        <dbReference type="ARBA" id="ARBA00022448"/>
    </source>
</evidence>
<keyword evidence="2" id="KW-0813">Transport</keyword>
<dbReference type="InterPro" id="IPR003593">
    <property type="entry name" value="AAA+_ATPase"/>
</dbReference>
<dbReference type="PROSITE" id="PS50893">
    <property type="entry name" value="ABC_TRANSPORTER_2"/>
    <property type="match status" value="1"/>
</dbReference>
<gene>
    <name evidence="6" type="ordered locus">Tmath_0985</name>
</gene>
<dbReference type="PANTHER" id="PTHR42798">
    <property type="entry name" value="LIPOPROTEIN-RELEASING SYSTEM ATP-BINDING PROTEIN LOLD"/>
    <property type="match status" value="1"/>
</dbReference>
<protein>
    <submittedName>
        <fullName evidence="6">ABC transporter related protein</fullName>
    </submittedName>
</protein>
<keyword evidence="3" id="KW-0547">Nucleotide-binding</keyword>
<dbReference type="InterPro" id="IPR027417">
    <property type="entry name" value="P-loop_NTPase"/>
</dbReference>
<dbReference type="RefSeq" id="WP_013150188.1">
    <property type="nucleotide sequence ID" value="NC_014209.1"/>
</dbReference>
<dbReference type="InterPro" id="IPR017911">
    <property type="entry name" value="MacB-like_ATP-bd"/>
</dbReference>
<dbReference type="EMBL" id="CP002032">
    <property type="protein sequence ID" value="ADH60716.1"/>
    <property type="molecule type" value="Genomic_DNA"/>
</dbReference>
<dbReference type="SMART" id="SM00382">
    <property type="entry name" value="AAA"/>
    <property type="match status" value="1"/>
</dbReference>
<evidence type="ECO:0000313" key="7">
    <source>
        <dbReference type="Proteomes" id="UP000002064"/>
    </source>
</evidence>
<dbReference type="Gene3D" id="3.40.50.300">
    <property type="entry name" value="P-loop containing nucleotide triphosphate hydrolases"/>
    <property type="match status" value="1"/>
</dbReference>
<name>A0ABM5LPR3_THEM3</name>
<comment type="similarity">
    <text evidence="1">Belongs to the ABC transporter superfamily.</text>
</comment>
<dbReference type="CDD" id="cd03255">
    <property type="entry name" value="ABC_MJ0796_LolCDE_FtsE"/>
    <property type="match status" value="1"/>
</dbReference>
<sequence>MLIKIENVKKEYISGKIKNVVLKGVYLEINEGEKIAIVGPSGSGKTTLLNIIGLLLPATEGEVYLAGKRASSLKEKERAKLRNKFFGYIFQEFLLVEEDTVFQNIEIPLLYSLTKKTKSEKRKMVEEVLEKVGLEVKINEKVRNLSGGERQRVAIARAIINDPEVILADEPTGSLDAENGEKIVDILESLVDKGKTLLIVTHNEAIAKRCDRIFRIKDGYVEIEE</sequence>
<accession>A0ABM5LPR3</accession>
<dbReference type="Pfam" id="PF00005">
    <property type="entry name" value="ABC_tran"/>
    <property type="match status" value="1"/>
</dbReference>
<proteinExistence type="inferred from homology"/>
<evidence type="ECO:0000259" key="5">
    <source>
        <dbReference type="PROSITE" id="PS50893"/>
    </source>
</evidence>
<keyword evidence="4" id="KW-0067">ATP-binding</keyword>
<keyword evidence="7" id="KW-1185">Reference proteome</keyword>
<dbReference type="Proteomes" id="UP000002064">
    <property type="component" value="Chromosome"/>
</dbReference>
<dbReference type="InterPro" id="IPR017871">
    <property type="entry name" value="ABC_transporter-like_CS"/>
</dbReference>
<dbReference type="PROSITE" id="PS00211">
    <property type="entry name" value="ABC_TRANSPORTER_1"/>
    <property type="match status" value="1"/>
</dbReference>
<evidence type="ECO:0000256" key="3">
    <source>
        <dbReference type="ARBA" id="ARBA00022741"/>
    </source>
</evidence>
<feature type="domain" description="ABC transporter" evidence="5">
    <location>
        <begin position="3"/>
        <end position="225"/>
    </location>
</feature>